<name>A0A931FZM0_9ACTN</name>
<sequence>MTTSRAAQSARAAKSVLPQGWKRCVNSTENFSIGYPGTWHTTQIRPAEVCAQFHPDRFTIPLESEYPLTALNVRRVSAPPSRTDTEFEDTLRWEQIRVGGQRAVRFETSSTGAGLYQAGTRQYGYVLRLGSGLISVHTTAEPGETRYAAWKTVVDKAVRTLAVAPRGCVAVRPDMGFYEAGRVGSEELTTPRSRCTTISVSHVVDPAKPADRCQTFRLGFWPLVDGSLTYTEPVTACGTNRTVLARNVPDKARYLVVYDVDYIDPDVQRVDFKVWH</sequence>
<evidence type="ECO:0000313" key="1">
    <source>
        <dbReference type="EMBL" id="MBG0564915.1"/>
    </source>
</evidence>
<reference evidence="1" key="1">
    <citation type="submission" date="2020-11" db="EMBL/GenBank/DDBJ databases">
        <title>Isolation and identification of active actinomycetes.</title>
        <authorList>
            <person name="Sun X."/>
        </authorList>
    </citation>
    <scope>NUCLEOTIDE SEQUENCE</scope>
    <source>
        <strain evidence="1">NEAU-A11</strain>
    </source>
</reference>
<comment type="caution">
    <text evidence="1">The sequence shown here is derived from an EMBL/GenBank/DDBJ whole genome shotgun (WGS) entry which is preliminary data.</text>
</comment>
<protein>
    <submittedName>
        <fullName evidence="1">Uncharacterized protein</fullName>
    </submittedName>
</protein>
<dbReference type="AlphaFoldDB" id="A0A931FZM0"/>
<organism evidence="1 2">
    <name type="scientific">Actinoplanes aureus</name>
    <dbReference type="NCBI Taxonomy" id="2792083"/>
    <lineage>
        <taxon>Bacteria</taxon>
        <taxon>Bacillati</taxon>
        <taxon>Actinomycetota</taxon>
        <taxon>Actinomycetes</taxon>
        <taxon>Micromonosporales</taxon>
        <taxon>Micromonosporaceae</taxon>
        <taxon>Actinoplanes</taxon>
    </lineage>
</organism>
<proteinExistence type="predicted"/>
<keyword evidence="2" id="KW-1185">Reference proteome</keyword>
<accession>A0A931FZM0</accession>
<dbReference type="EMBL" id="JADQTO010000013">
    <property type="protein sequence ID" value="MBG0564915.1"/>
    <property type="molecule type" value="Genomic_DNA"/>
</dbReference>
<dbReference type="RefSeq" id="WP_196416705.1">
    <property type="nucleotide sequence ID" value="NZ_JADQTO010000013.1"/>
</dbReference>
<evidence type="ECO:0000313" key="2">
    <source>
        <dbReference type="Proteomes" id="UP000598146"/>
    </source>
</evidence>
<dbReference type="Proteomes" id="UP000598146">
    <property type="component" value="Unassembled WGS sequence"/>
</dbReference>
<gene>
    <name evidence="1" type="ORF">I4J89_26040</name>
</gene>